<dbReference type="Gene3D" id="2.40.50.180">
    <property type="entry name" value="CheA-289, Domain 4"/>
    <property type="match status" value="1"/>
</dbReference>
<feature type="domain" description="CheW-like" evidence="1">
    <location>
        <begin position="17"/>
        <end position="158"/>
    </location>
</feature>
<organism evidence="2 3">
    <name type="scientific">Micavibrio aeruginosavorus</name>
    <dbReference type="NCBI Taxonomy" id="349221"/>
    <lineage>
        <taxon>Bacteria</taxon>
        <taxon>Pseudomonadati</taxon>
        <taxon>Bdellovibrionota</taxon>
        <taxon>Bdellovibrionia</taxon>
        <taxon>Bdellovibrionales</taxon>
        <taxon>Pseudobdellovibrionaceae</taxon>
        <taxon>Micavibrio</taxon>
    </lineage>
</organism>
<reference evidence="2 3" key="1">
    <citation type="submission" date="2017-08" db="EMBL/GenBank/DDBJ databases">
        <title>Infants hospitalized years apart are colonized by the same room-sourced microbial strains.</title>
        <authorList>
            <person name="Brooks B."/>
            <person name="Olm M.R."/>
            <person name="Firek B.A."/>
            <person name="Baker R."/>
            <person name="Thomas B.C."/>
            <person name="Morowitz M.J."/>
            <person name="Banfield J.F."/>
        </authorList>
    </citation>
    <scope>NUCLEOTIDE SEQUENCE [LARGE SCALE GENOMIC DNA]</scope>
    <source>
        <strain evidence="2">S2_018_000_R2_104</strain>
    </source>
</reference>
<dbReference type="SMART" id="SM00260">
    <property type="entry name" value="CheW"/>
    <property type="match status" value="1"/>
</dbReference>
<evidence type="ECO:0000313" key="2">
    <source>
        <dbReference type="EMBL" id="PZO86765.1"/>
    </source>
</evidence>
<gene>
    <name evidence="2" type="ORF">DI626_05635</name>
</gene>
<protein>
    <submittedName>
        <fullName evidence="2">Chemotaxis protein CheW</fullName>
    </submittedName>
</protein>
<evidence type="ECO:0000259" key="1">
    <source>
        <dbReference type="PROSITE" id="PS50851"/>
    </source>
</evidence>
<dbReference type="PANTHER" id="PTHR22617">
    <property type="entry name" value="CHEMOTAXIS SENSOR HISTIDINE KINASE-RELATED"/>
    <property type="match status" value="1"/>
</dbReference>
<evidence type="ECO:0000313" key="3">
    <source>
        <dbReference type="Proteomes" id="UP000249557"/>
    </source>
</evidence>
<dbReference type="InterPro" id="IPR036061">
    <property type="entry name" value="CheW-like_dom_sf"/>
</dbReference>
<dbReference type="AlphaFoldDB" id="A0A2W5BUF6"/>
<dbReference type="InterPro" id="IPR039315">
    <property type="entry name" value="CheW"/>
</dbReference>
<dbReference type="GO" id="GO:0007165">
    <property type="term" value="P:signal transduction"/>
    <property type="evidence" value="ECO:0007669"/>
    <property type="project" value="InterPro"/>
</dbReference>
<dbReference type="Proteomes" id="UP000249557">
    <property type="component" value="Unassembled WGS sequence"/>
</dbReference>
<name>A0A2W5BUF6_9BACT</name>
<dbReference type="PANTHER" id="PTHR22617:SF23">
    <property type="entry name" value="CHEMOTAXIS PROTEIN CHEW"/>
    <property type="match status" value="1"/>
</dbReference>
<proteinExistence type="predicted"/>
<dbReference type="InterPro" id="IPR002545">
    <property type="entry name" value="CheW-lke_dom"/>
</dbReference>
<dbReference type="GO" id="GO:0006935">
    <property type="term" value="P:chemotaxis"/>
    <property type="evidence" value="ECO:0007669"/>
    <property type="project" value="InterPro"/>
</dbReference>
<dbReference type="Pfam" id="PF01584">
    <property type="entry name" value="CheW"/>
    <property type="match status" value="1"/>
</dbReference>
<dbReference type="PROSITE" id="PS50851">
    <property type="entry name" value="CHEW"/>
    <property type="match status" value="1"/>
</dbReference>
<dbReference type="EMBL" id="QFNK01000094">
    <property type="protein sequence ID" value="PZO86765.1"/>
    <property type="molecule type" value="Genomic_DNA"/>
</dbReference>
<dbReference type="Gene3D" id="2.30.30.40">
    <property type="entry name" value="SH3 Domains"/>
    <property type="match status" value="1"/>
</dbReference>
<dbReference type="CDD" id="cd00732">
    <property type="entry name" value="CheW"/>
    <property type="match status" value="1"/>
</dbReference>
<sequence length="158" mass="17427">MSALSSTQEITMNNDTVRDYLTIMIGDQMFGIPILQVQDVLGEQKITKVPLAPKAVAGSLNLRGRIVTAVDVRTCLGMPPKERDGSLEMSVVVEDQGELYSLMIDKVGDVLSLPEKDYEKNPATLDPQWRSICQGIYRLKGKLLVVLDVPRLLGGLDR</sequence>
<dbReference type="GO" id="GO:0005829">
    <property type="term" value="C:cytosol"/>
    <property type="evidence" value="ECO:0007669"/>
    <property type="project" value="TreeGrafter"/>
</dbReference>
<dbReference type="SUPFAM" id="SSF50341">
    <property type="entry name" value="CheW-like"/>
    <property type="match status" value="1"/>
</dbReference>
<comment type="caution">
    <text evidence="2">The sequence shown here is derived from an EMBL/GenBank/DDBJ whole genome shotgun (WGS) entry which is preliminary data.</text>
</comment>
<accession>A0A2W5BUF6</accession>